<reference evidence="1" key="2">
    <citation type="submission" date="2025-03" db="EMBL/GenBank/DDBJ databases">
        <authorList>
            <consortium name="ELIXIR-Norway"/>
            <consortium name="Elixir Norway"/>
        </authorList>
    </citation>
    <scope>NUCLEOTIDE SEQUENCE</scope>
</reference>
<reference evidence="1" key="1">
    <citation type="submission" date="2023-05" db="EMBL/GenBank/DDBJ databases">
        <authorList>
            <consortium name="ELIXIR-Norway"/>
        </authorList>
    </citation>
    <scope>NUCLEOTIDE SEQUENCE</scope>
</reference>
<proteinExistence type="predicted"/>
<dbReference type="Proteomes" id="UP001162501">
    <property type="component" value="Chromosome 5"/>
</dbReference>
<organism evidence="1 2">
    <name type="scientific">Rangifer tarandus platyrhynchus</name>
    <name type="common">Svalbard reindeer</name>
    <dbReference type="NCBI Taxonomy" id="3082113"/>
    <lineage>
        <taxon>Eukaryota</taxon>
        <taxon>Metazoa</taxon>
        <taxon>Chordata</taxon>
        <taxon>Craniata</taxon>
        <taxon>Vertebrata</taxon>
        <taxon>Euteleostomi</taxon>
        <taxon>Mammalia</taxon>
        <taxon>Eutheria</taxon>
        <taxon>Laurasiatheria</taxon>
        <taxon>Artiodactyla</taxon>
        <taxon>Ruminantia</taxon>
        <taxon>Pecora</taxon>
        <taxon>Cervidae</taxon>
        <taxon>Odocoileinae</taxon>
        <taxon>Rangifer</taxon>
    </lineage>
</organism>
<name>A0AC59ZWP9_RANTA</name>
<protein>
    <submittedName>
        <fullName evidence="1">Uncharacterized protein</fullName>
    </submittedName>
</protein>
<evidence type="ECO:0000313" key="2">
    <source>
        <dbReference type="Proteomes" id="UP001162501"/>
    </source>
</evidence>
<evidence type="ECO:0000313" key="1">
    <source>
        <dbReference type="EMBL" id="CAN0523324.1"/>
    </source>
</evidence>
<gene>
    <name evidence="1" type="ORF">MRATA1EN22A_LOCUS23830</name>
</gene>
<dbReference type="EMBL" id="OX596089">
    <property type="protein sequence ID" value="CAN0523324.1"/>
    <property type="molecule type" value="Genomic_DNA"/>
</dbReference>
<sequence>MDYTAQGTLQARIPEWGRLFLLQGIFPTQGSNPGLPNCRRILYQLSPKGSPSVLNQRGKTIKLFNLQTDIFMILKANERKLPLVVIPPASSRPAATARAQNTLRAPNCLACLPPILLQPCLHRQSQGF</sequence>
<accession>A0AC59ZWP9</accession>